<feature type="region of interest" description="Disordered" evidence="1">
    <location>
        <begin position="27"/>
        <end position="49"/>
    </location>
</feature>
<protein>
    <recommendedName>
        <fullName evidence="3">EF-hand domain-containing protein</fullName>
    </recommendedName>
</protein>
<name>A0A261TM16_9BORD</name>
<dbReference type="InterPro" id="IPR002048">
    <property type="entry name" value="EF_hand_dom"/>
</dbReference>
<gene>
    <name evidence="4" type="ORF">CAL20_22970</name>
</gene>
<dbReference type="GO" id="GO:0005509">
    <property type="term" value="F:calcium ion binding"/>
    <property type="evidence" value="ECO:0007669"/>
    <property type="project" value="InterPro"/>
</dbReference>
<reference evidence="4 5" key="1">
    <citation type="submission" date="2017-05" db="EMBL/GenBank/DDBJ databases">
        <title>Complete and WGS of Bordetella genogroups.</title>
        <authorList>
            <person name="Spilker T."/>
            <person name="LiPuma J."/>
        </authorList>
    </citation>
    <scope>NUCLEOTIDE SEQUENCE [LARGE SCALE GENOMIC DNA]</scope>
    <source>
        <strain evidence="4 5">AU9919</strain>
    </source>
</reference>
<evidence type="ECO:0000256" key="2">
    <source>
        <dbReference type="SAM" id="SignalP"/>
    </source>
</evidence>
<feature type="domain" description="EF-hand" evidence="3">
    <location>
        <begin position="38"/>
        <end position="57"/>
    </location>
</feature>
<dbReference type="PROSITE" id="PS00018">
    <property type="entry name" value="EF_HAND_1"/>
    <property type="match status" value="2"/>
</dbReference>
<evidence type="ECO:0000256" key="1">
    <source>
        <dbReference type="SAM" id="MobiDB-lite"/>
    </source>
</evidence>
<keyword evidence="2" id="KW-0732">Signal</keyword>
<dbReference type="InterPro" id="IPR018247">
    <property type="entry name" value="EF_Hand_1_Ca_BS"/>
</dbReference>
<evidence type="ECO:0000259" key="3">
    <source>
        <dbReference type="Pfam" id="PF13202"/>
    </source>
</evidence>
<dbReference type="SUPFAM" id="SSF47473">
    <property type="entry name" value="EF-hand"/>
    <property type="match status" value="1"/>
</dbReference>
<dbReference type="RefSeq" id="WP_094839111.1">
    <property type="nucleotide sequence ID" value="NZ_NEVQ01000022.1"/>
</dbReference>
<dbReference type="Gene3D" id="1.10.238.10">
    <property type="entry name" value="EF-hand"/>
    <property type="match status" value="1"/>
</dbReference>
<feature type="domain" description="EF-hand" evidence="3">
    <location>
        <begin position="85"/>
        <end position="107"/>
    </location>
</feature>
<dbReference type="InterPro" id="IPR011992">
    <property type="entry name" value="EF-hand-dom_pair"/>
</dbReference>
<evidence type="ECO:0000313" key="4">
    <source>
        <dbReference type="EMBL" id="OZI50698.1"/>
    </source>
</evidence>
<accession>A0A261TM16</accession>
<keyword evidence="5" id="KW-1185">Reference proteome</keyword>
<organism evidence="4 5">
    <name type="scientific">Bordetella genomosp. 4</name>
    <dbReference type="NCBI Taxonomy" id="463044"/>
    <lineage>
        <taxon>Bacteria</taxon>
        <taxon>Pseudomonadati</taxon>
        <taxon>Pseudomonadota</taxon>
        <taxon>Betaproteobacteria</taxon>
        <taxon>Burkholderiales</taxon>
        <taxon>Alcaligenaceae</taxon>
        <taxon>Bordetella</taxon>
    </lineage>
</organism>
<comment type="caution">
    <text evidence="4">The sequence shown here is derived from an EMBL/GenBank/DDBJ whole genome shotgun (WGS) entry which is preliminary data.</text>
</comment>
<dbReference type="Proteomes" id="UP000216885">
    <property type="component" value="Unassembled WGS sequence"/>
</dbReference>
<dbReference type="EMBL" id="NEVQ01000022">
    <property type="protein sequence ID" value="OZI50698.1"/>
    <property type="molecule type" value="Genomic_DNA"/>
</dbReference>
<dbReference type="AlphaFoldDB" id="A0A261TM16"/>
<sequence>MNKTTLSGAIGALVLFPVLCTAAASPPASTSMTAEQRQQLDTDRSGNVSQTEYRAFMDAAFGKLDADSDGYLGKNDFPKEVTESQFVAMDTNRDGRVAKAEFMTQVMKDYTAGK</sequence>
<feature type="domain" description="EF-hand" evidence="3">
    <location>
        <begin position="58"/>
        <end position="76"/>
    </location>
</feature>
<feature type="signal peptide" evidence="2">
    <location>
        <begin position="1"/>
        <end position="23"/>
    </location>
</feature>
<dbReference type="Pfam" id="PF13202">
    <property type="entry name" value="EF-hand_5"/>
    <property type="match status" value="3"/>
</dbReference>
<proteinExistence type="predicted"/>
<evidence type="ECO:0000313" key="5">
    <source>
        <dbReference type="Proteomes" id="UP000216885"/>
    </source>
</evidence>
<feature type="chain" id="PRO_5013079769" description="EF-hand domain-containing protein" evidence="2">
    <location>
        <begin position="24"/>
        <end position="114"/>
    </location>
</feature>